<dbReference type="EMBL" id="KD022342">
    <property type="protein sequence ID" value="EMS67159.1"/>
    <property type="molecule type" value="Genomic_DNA"/>
</dbReference>
<dbReference type="STRING" id="4572.M8B0Y8"/>
<reference evidence="2" key="1">
    <citation type="journal article" date="2013" name="Nature">
        <title>Draft genome of the wheat A-genome progenitor Triticum urartu.</title>
        <authorList>
            <person name="Ling H.Q."/>
            <person name="Zhao S."/>
            <person name="Liu D."/>
            <person name="Wang J."/>
            <person name="Sun H."/>
            <person name="Zhang C."/>
            <person name="Fan H."/>
            <person name="Li D."/>
            <person name="Dong L."/>
            <person name="Tao Y."/>
            <person name="Gao C."/>
            <person name="Wu H."/>
            <person name="Li Y."/>
            <person name="Cui Y."/>
            <person name="Guo X."/>
            <person name="Zheng S."/>
            <person name="Wang B."/>
            <person name="Yu K."/>
            <person name="Liang Q."/>
            <person name="Yang W."/>
            <person name="Lou X."/>
            <person name="Chen J."/>
            <person name="Feng M."/>
            <person name="Jian J."/>
            <person name="Zhang X."/>
            <person name="Luo G."/>
            <person name="Jiang Y."/>
            <person name="Liu J."/>
            <person name="Wang Z."/>
            <person name="Sha Y."/>
            <person name="Zhang B."/>
            <person name="Wu H."/>
            <person name="Tang D."/>
            <person name="Shen Q."/>
            <person name="Xue P."/>
            <person name="Zou S."/>
            <person name="Wang X."/>
            <person name="Liu X."/>
            <person name="Wang F."/>
            <person name="Yang Y."/>
            <person name="An X."/>
            <person name="Dong Z."/>
            <person name="Zhang K."/>
            <person name="Zhang X."/>
            <person name="Luo M.C."/>
            <person name="Dvorak J."/>
            <person name="Tong Y."/>
            <person name="Wang J."/>
            <person name="Yang H."/>
            <person name="Li Z."/>
            <person name="Wang D."/>
            <person name="Zhang A."/>
            <person name="Wang J."/>
        </authorList>
    </citation>
    <scope>NUCLEOTIDE SEQUENCE</scope>
</reference>
<sequence>MEGGSPPEEMYMHFANRRSPGAGRRRRERQGRGEGGRRMEPEHFVRIPDAEPTKARPLQGLWKCLPQGLYADLRIMHMLGIEFEISVEVRIRMLVMGVCENKTLEFYIISYDDIGGVTCRRVSENRGQNSGYSPVFWTTDATFLEPPFSEQELDRYSCLEHIQVVTCGHTETWNKAVSRILCINSSFDLVHPHLLAPFDDTSNVEGRIWLYEDGTFGFGFTGSNSIIDLNHVSMDGCIIDTSY</sequence>
<name>M8B0Y8_TRIUA</name>
<evidence type="ECO:0000313" key="2">
    <source>
        <dbReference type="EMBL" id="EMS67159.1"/>
    </source>
</evidence>
<proteinExistence type="predicted"/>
<dbReference type="AlphaFoldDB" id="M8B0Y8"/>
<feature type="compositionally biased region" description="Basic and acidic residues" evidence="1">
    <location>
        <begin position="30"/>
        <end position="40"/>
    </location>
</feature>
<protein>
    <submittedName>
        <fullName evidence="2">Uncharacterized protein</fullName>
    </submittedName>
</protein>
<gene>
    <name evidence="2" type="ORF">TRIUR3_20386</name>
</gene>
<evidence type="ECO:0000256" key="1">
    <source>
        <dbReference type="SAM" id="MobiDB-lite"/>
    </source>
</evidence>
<organism evidence="2">
    <name type="scientific">Triticum urartu</name>
    <name type="common">Red wild einkorn</name>
    <name type="synonym">Crithodium urartu</name>
    <dbReference type="NCBI Taxonomy" id="4572"/>
    <lineage>
        <taxon>Eukaryota</taxon>
        <taxon>Viridiplantae</taxon>
        <taxon>Streptophyta</taxon>
        <taxon>Embryophyta</taxon>
        <taxon>Tracheophyta</taxon>
        <taxon>Spermatophyta</taxon>
        <taxon>Magnoliopsida</taxon>
        <taxon>Liliopsida</taxon>
        <taxon>Poales</taxon>
        <taxon>Poaceae</taxon>
        <taxon>BOP clade</taxon>
        <taxon>Pooideae</taxon>
        <taxon>Triticodae</taxon>
        <taxon>Triticeae</taxon>
        <taxon>Triticinae</taxon>
        <taxon>Triticum</taxon>
    </lineage>
</organism>
<accession>M8B0Y8</accession>
<feature type="region of interest" description="Disordered" evidence="1">
    <location>
        <begin position="1"/>
        <end position="40"/>
    </location>
</feature>
<dbReference type="eggNOG" id="ENOG502QTTY">
    <property type="taxonomic scope" value="Eukaryota"/>
</dbReference>